<keyword evidence="2" id="KW-1185">Reference proteome</keyword>
<dbReference type="OrthoDB" id="193997at2"/>
<evidence type="ECO:0000313" key="1">
    <source>
        <dbReference type="EMBL" id="KQL54416.1"/>
    </source>
</evidence>
<dbReference type="SUPFAM" id="SSF52540">
    <property type="entry name" value="P-loop containing nucleoside triphosphate hydrolases"/>
    <property type="match status" value="1"/>
</dbReference>
<evidence type="ECO:0000313" key="2">
    <source>
        <dbReference type="Proteomes" id="UP000051888"/>
    </source>
</evidence>
<dbReference type="AlphaFoldDB" id="A0A0Q3TKA3"/>
<proteinExistence type="predicted"/>
<name>A0A0Q3TKA3_9BACI</name>
<accession>A0A0Q3TKA3</accession>
<comment type="caution">
    <text evidence="1">The sequence shown here is derived from an EMBL/GenBank/DDBJ whole genome shotgun (WGS) entry which is preliminary data.</text>
</comment>
<reference evidence="1 2" key="1">
    <citation type="submission" date="2015-09" db="EMBL/GenBank/DDBJ databases">
        <title>Genome sequencing project for genomic taxonomy and phylogenomics of Bacillus-like bacteria.</title>
        <authorList>
            <person name="Liu B."/>
            <person name="Wang J."/>
            <person name="Zhu Y."/>
            <person name="Liu G."/>
            <person name="Chen Q."/>
            <person name="Chen Z."/>
            <person name="Lan J."/>
            <person name="Che J."/>
            <person name="Ge C."/>
            <person name="Shi H."/>
            <person name="Pan Z."/>
            <person name="Liu X."/>
        </authorList>
    </citation>
    <scope>NUCLEOTIDE SEQUENCE [LARGE SCALE GENOMIC DNA]</scope>
    <source>
        <strain evidence="1 2">LMG 18435</strain>
    </source>
</reference>
<dbReference type="PATRIC" id="fig|157838.3.peg.3006"/>
<dbReference type="GO" id="GO:0016301">
    <property type="term" value="F:kinase activity"/>
    <property type="evidence" value="ECO:0007669"/>
    <property type="project" value="UniProtKB-KW"/>
</dbReference>
<dbReference type="Gene3D" id="3.40.50.300">
    <property type="entry name" value="P-loop containing nucleotide triphosphate hydrolases"/>
    <property type="match status" value="1"/>
</dbReference>
<protein>
    <submittedName>
        <fullName evidence="1">Shikimate kinase</fullName>
    </submittedName>
</protein>
<dbReference type="InterPro" id="IPR027417">
    <property type="entry name" value="P-loop_NTPase"/>
</dbReference>
<organism evidence="1 2">
    <name type="scientific">Heyndrickxia shackletonii</name>
    <dbReference type="NCBI Taxonomy" id="157838"/>
    <lineage>
        <taxon>Bacteria</taxon>
        <taxon>Bacillati</taxon>
        <taxon>Bacillota</taxon>
        <taxon>Bacilli</taxon>
        <taxon>Bacillales</taxon>
        <taxon>Bacillaceae</taxon>
        <taxon>Heyndrickxia</taxon>
    </lineage>
</organism>
<keyword evidence="1" id="KW-0808">Transferase</keyword>
<dbReference type="Proteomes" id="UP000051888">
    <property type="component" value="Unassembled WGS sequence"/>
</dbReference>
<sequence length="186" mass="21820">MKFVLIFGPQAVGKMTVGQELAKITGLKLFHNHMTIDLVNPFFDYSTKEGKRLVHLFRMELFESVAKSDLDGLIFTYVWAFNSQADWDYIDKVCHIFESRGGTVYFVELEADIDERLERNKTPNRLEHKPTKRNIAWSENDMKKSMEKYRLNSLDGEIKRKEYIKINNTNLSAEEVAKMIKEKFNL</sequence>
<dbReference type="STRING" id="157838.AN964_13525"/>
<dbReference type="EMBL" id="LJJC01000004">
    <property type="protein sequence ID" value="KQL54416.1"/>
    <property type="molecule type" value="Genomic_DNA"/>
</dbReference>
<gene>
    <name evidence="1" type="ORF">AN964_13525</name>
</gene>
<keyword evidence="1" id="KW-0418">Kinase</keyword>
<dbReference type="RefSeq" id="WP_055740184.1">
    <property type="nucleotide sequence ID" value="NZ_JAAIWL010000008.1"/>
</dbReference>